<accession>A0ABU2ZS34</accession>
<comment type="caution">
    <text evidence="1">The sequence shown here is derived from an EMBL/GenBank/DDBJ whole genome shotgun (WGS) entry which is preliminary data.</text>
</comment>
<evidence type="ECO:0000313" key="2">
    <source>
        <dbReference type="Proteomes" id="UP001253545"/>
    </source>
</evidence>
<evidence type="ECO:0000313" key="1">
    <source>
        <dbReference type="EMBL" id="MDT0595437.1"/>
    </source>
</evidence>
<dbReference type="EMBL" id="JAVRHX010000003">
    <property type="protein sequence ID" value="MDT0595437.1"/>
    <property type="molecule type" value="Genomic_DNA"/>
</dbReference>
<organism evidence="1 2">
    <name type="scientific">Glaciecola petra</name>
    <dbReference type="NCBI Taxonomy" id="3075602"/>
    <lineage>
        <taxon>Bacteria</taxon>
        <taxon>Pseudomonadati</taxon>
        <taxon>Pseudomonadota</taxon>
        <taxon>Gammaproteobacteria</taxon>
        <taxon>Alteromonadales</taxon>
        <taxon>Alteromonadaceae</taxon>
        <taxon>Glaciecola</taxon>
    </lineage>
</organism>
<name>A0ABU2ZS34_9ALTE</name>
<dbReference type="Pfam" id="PF12487">
    <property type="entry name" value="DUF3703"/>
    <property type="match status" value="1"/>
</dbReference>
<protein>
    <submittedName>
        <fullName evidence="1">DUF3703 domain-containing protein</fullName>
    </submittedName>
</protein>
<reference evidence="1 2" key="1">
    <citation type="submission" date="2023-09" db="EMBL/GenBank/DDBJ databases">
        <authorList>
            <person name="Rey-Velasco X."/>
        </authorList>
    </citation>
    <scope>NUCLEOTIDE SEQUENCE [LARGE SCALE GENOMIC DNA]</scope>
    <source>
        <strain evidence="1 2">P117</strain>
    </source>
</reference>
<dbReference type="InterPro" id="IPR022172">
    <property type="entry name" value="DUF3703"/>
</dbReference>
<gene>
    <name evidence="1" type="ORF">RM552_11320</name>
</gene>
<sequence>MNFTQSATPYVNKKMKQANDSFSNHDLEAGFKALEDAHVIGQHSTYHHTVVHYQMLKFGLKQRDNKEVFGQIIRIMGALTKTAIGLLPEGNTGGANVNPFKPMPISPENKAILNQIRQAKS</sequence>
<keyword evidence="2" id="KW-1185">Reference proteome</keyword>
<proteinExistence type="predicted"/>
<dbReference type="RefSeq" id="WP_311368953.1">
    <property type="nucleotide sequence ID" value="NZ_JAVRHX010000003.1"/>
</dbReference>
<dbReference type="Proteomes" id="UP001253545">
    <property type="component" value="Unassembled WGS sequence"/>
</dbReference>